<dbReference type="Proteomes" id="UP000737018">
    <property type="component" value="Unassembled WGS sequence"/>
</dbReference>
<organism evidence="1 2">
    <name type="scientific">Castanea mollissima</name>
    <name type="common">Chinese chestnut</name>
    <dbReference type="NCBI Taxonomy" id="60419"/>
    <lineage>
        <taxon>Eukaryota</taxon>
        <taxon>Viridiplantae</taxon>
        <taxon>Streptophyta</taxon>
        <taxon>Embryophyta</taxon>
        <taxon>Tracheophyta</taxon>
        <taxon>Spermatophyta</taxon>
        <taxon>Magnoliopsida</taxon>
        <taxon>eudicotyledons</taxon>
        <taxon>Gunneridae</taxon>
        <taxon>Pentapetalae</taxon>
        <taxon>rosids</taxon>
        <taxon>fabids</taxon>
        <taxon>Fagales</taxon>
        <taxon>Fagaceae</taxon>
        <taxon>Castanea</taxon>
    </lineage>
</organism>
<gene>
    <name evidence="1" type="ORF">CMV_009752</name>
</gene>
<evidence type="ECO:0000313" key="2">
    <source>
        <dbReference type="Proteomes" id="UP000737018"/>
    </source>
</evidence>
<reference evidence="1" key="1">
    <citation type="submission" date="2020-03" db="EMBL/GenBank/DDBJ databases">
        <title>Castanea mollissima Vanexum genome sequencing.</title>
        <authorList>
            <person name="Staton M."/>
        </authorList>
    </citation>
    <scope>NUCLEOTIDE SEQUENCE</scope>
    <source>
        <tissue evidence="1">Leaf</tissue>
    </source>
</reference>
<dbReference type="EMBL" id="JRKL02001089">
    <property type="protein sequence ID" value="KAF3966110.1"/>
    <property type="molecule type" value="Genomic_DNA"/>
</dbReference>
<accession>A0A8J4RGV2</accession>
<proteinExistence type="predicted"/>
<dbReference type="AlphaFoldDB" id="A0A8J4RGV2"/>
<protein>
    <submittedName>
        <fullName evidence="1">Uncharacterized protein</fullName>
    </submittedName>
</protein>
<evidence type="ECO:0000313" key="1">
    <source>
        <dbReference type="EMBL" id="KAF3966110.1"/>
    </source>
</evidence>
<sequence>MGLNRSSDGSDSDSNEALVVGFFGGVGFDNGGSVSWVWIGVRALMGLKLLDCDLFLFGVKMKENVRRFWVLLLF</sequence>
<comment type="caution">
    <text evidence="1">The sequence shown here is derived from an EMBL/GenBank/DDBJ whole genome shotgun (WGS) entry which is preliminary data.</text>
</comment>
<keyword evidence="2" id="KW-1185">Reference proteome</keyword>
<name>A0A8J4RGV2_9ROSI</name>